<dbReference type="Gene3D" id="3.40.50.620">
    <property type="entry name" value="HUPs"/>
    <property type="match status" value="1"/>
</dbReference>
<feature type="non-terminal residue" evidence="3">
    <location>
        <position position="82"/>
    </location>
</feature>
<evidence type="ECO:0000256" key="1">
    <source>
        <dbReference type="ARBA" id="ARBA00022741"/>
    </source>
</evidence>
<dbReference type="AlphaFoldDB" id="A0A382ZJ48"/>
<dbReference type="PANTHER" id="PTHR21299:SF1">
    <property type="entry name" value="PANTOATE--BETA-ALANINE LIGASE"/>
    <property type="match status" value="1"/>
</dbReference>
<organism evidence="3">
    <name type="scientific">marine metagenome</name>
    <dbReference type="NCBI Taxonomy" id="408172"/>
    <lineage>
        <taxon>unclassified sequences</taxon>
        <taxon>metagenomes</taxon>
        <taxon>ecological metagenomes</taxon>
    </lineage>
</organism>
<dbReference type="GO" id="GO:0004592">
    <property type="term" value="F:pantoate-beta-alanine ligase activity"/>
    <property type="evidence" value="ECO:0007669"/>
    <property type="project" value="InterPro"/>
</dbReference>
<dbReference type="Pfam" id="PF02569">
    <property type="entry name" value="Pantoate_ligase"/>
    <property type="match status" value="1"/>
</dbReference>
<evidence type="ECO:0000256" key="2">
    <source>
        <dbReference type="ARBA" id="ARBA00022840"/>
    </source>
</evidence>
<dbReference type="InterPro" id="IPR003721">
    <property type="entry name" value="Pantoate_ligase"/>
</dbReference>
<sequence length="82" mass="9364">MGCLHEGHVSLIKASISECDYTVASIFVNPAQFGVNEDLKSYPRDIEPDKEILRNTGVDVLFYPDHKDLYPKNFQTFTQVEE</sequence>
<dbReference type="InterPro" id="IPR014729">
    <property type="entry name" value="Rossmann-like_a/b/a_fold"/>
</dbReference>
<gene>
    <name evidence="3" type="ORF">METZ01_LOCUS448450</name>
</gene>
<reference evidence="3" key="1">
    <citation type="submission" date="2018-05" db="EMBL/GenBank/DDBJ databases">
        <authorList>
            <person name="Lanie J.A."/>
            <person name="Ng W.-L."/>
            <person name="Kazmierczak K.M."/>
            <person name="Andrzejewski T.M."/>
            <person name="Davidsen T.M."/>
            <person name="Wayne K.J."/>
            <person name="Tettelin H."/>
            <person name="Glass J.I."/>
            <person name="Rusch D."/>
            <person name="Podicherti R."/>
            <person name="Tsui H.-C.T."/>
            <person name="Winkler M.E."/>
        </authorList>
    </citation>
    <scope>NUCLEOTIDE SEQUENCE</scope>
</reference>
<dbReference type="PANTHER" id="PTHR21299">
    <property type="entry name" value="CYTIDYLATE KINASE/PANTOATE-BETA-ALANINE LIGASE"/>
    <property type="match status" value="1"/>
</dbReference>
<protein>
    <recommendedName>
        <fullName evidence="4">Pantoate--beta-alanine ligase</fullName>
    </recommendedName>
</protein>
<dbReference type="SUPFAM" id="SSF52374">
    <property type="entry name" value="Nucleotidylyl transferase"/>
    <property type="match status" value="1"/>
</dbReference>
<evidence type="ECO:0008006" key="4">
    <source>
        <dbReference type="Google" id="ProtNLM"/>
    </source>
</evidence>
<dbReference type="GO" id="GO:0005524">
    <property type="term" value="F:ATP binding"/>
    <property type="evidence" value="ECO:0007669"/>
    <property type="project" value="UniProtKB-KW"/>
</dbReference>
<keyword evidence="2" id="KW-0067">ATP-binding</keyword>
<name>A0A382ZJ48_9ZZZZ</name>
<keyword evidence="1" id="KW-0547">Nucleotide-binding</keyword>
<dbReference type="EMBL" id="UINC01184403">
    <property type="protein sequence ID" value="SVD95596.1"/>
    <property type="molecule type" value="Genomic_DNA"/>
</dbReference>
<accession>A0A382ZJ48</accession>
<proteinExistence type="predicted"/>
<dbReference type="GO" id="GO:0015940">
    <property type="term" value="P:pantothenate biosynthetic process"/>
    <property type="evidence" value="ECO:0007669"/>
    <property type="project" value="InterPro"/>
</dbReference>
<evidence type="ECO:0000313" key="3">
    <source>
        <dbReference type="EMBL" id="SVD95596.1"/>
    </source>
</evidence>